<dbReference type="Gene3D" id="3.40.630.30">
    <property type="match status" value="1"/>
</dbReference>
<evidence type="ECO:0000256" key="2">
    <source>
        <dbReference type="ARBA" id="ARBA00023315"/>
    </source>
</evidence>
<dbReference type="SUPFAM" id="SSF55729">
    <property type="entry name" value="Acyl-CoA N-acyltransferases (Nat)"/>
    <property type="match status" value="1"/>
</dbReference>
<name>A0ABY4CWN1_9BACT</name>
<dbReference type="EMBL" id="CP094669">
    <property type="protein sequence ID" value="UOG74491.1"/>
    <property type="molecule type" value="Genomic_DNA"/>
</dbReference>
<dbReference type="Pfam" id="PF00583">
    <property type="entry name" value="Acetyltransf_1"/>
    <property type="match status" value="1"/>
</dbReference>
<gene>
    <name evidence="4" type="ORF">MTX78_20515</name>
</gene>
<evidence type="ECO:0000313" key="4">
    <source>
        <dbReference type="EMBL" id="UOG74491.1"/>
    </source>
</evidence>
<dbReference type="RefSeq" id="WP_243797902.1">
    <property type="nucleotide sequence ID" value="NZ_CP094669.1"/>
</dbReference>
<evidence type="ECO:0000259" key="3">
    <source>
        <dbReference type="PROSITE" id="PS51186"/>
    </source>
</evidence>
<dbReference type="PROSITE" id="PS51186">
    <property type="entry name" value="GNAT"/>
    <property type="match status" value="1"/>
</dbReference>
<feature type="domain" description="N-acetyltransferase" evidence="3">
    <location>
        <begin position="1"/>
        <end position="146"/>
    </location>
</feature>
<accession>A0ABY4CWN1</accession>
<dbReference type="InterPro" id="IPR016181">
    <property type="entry name" value="Acyl_CoA_acyltransferase"/>
</dbReference>
<proteinExistence type="predicted"/>
<dbReference type="InterPro" id="IPR000182">
    <property type="entry name" value="GNAT_dom"/>
</dbReference>
<evidence type="ECO:0000313" key="5">
    <source>
        <dbReference type="Proteomes" id="UP000831113"/>
    </source>
</evidence>
<dbReference type="PANTHER" id="PTHR43877">
    <property type="entry name" value="AMINOALKYLPHOSPHONATE N-ACETYLTRANSFERASE-RELATED-RELATED"/>
    <property type="match status" value="1"/>
</dbReference>
<keyword evidence="2" id="KW-0012">Acyltransferase</keyword>
<dbReference type="CDD" id="cd04301">
    <property type="entry name" value="NAT_SF"/>
    <property type="match status" value="1"/>
</dbReference>
<evidence type="ECO:0000256" key="1">
    <source>
        <dbReference type="ARBA" id="ARBA00022679"/>
    </source>
</evidence>
<organism evidence="4 5">
    <name type="scientific">Hymenobacter tibetensis</name>
    <dbReference type="NCBI Taxonomy" id="497967"/>
    <lineage>
        <taxon>Bacteria</taxon>
        <taxon>Pseudomonadati</taxon>
        <taxon>Bacteroidota</taxon>
        <taxon>Cytophagia</taxon>
        <taxon>Cytophagales</taxon>
        <taxon>Hymenobacteraceae</taxon>
        <taxon>Hymenobacter</taxon>
    </lineage>
</organism>
<sequence>MNIRSPQTPAEWTAYYQLRYEVLRQPWQQPAGSERVPEDEDPATVHALRLAPDGTAIGVAMLQSAEQLRGQVRFMAVAPAWQGHGIGRELLEHLEEAGRRLGYLEIRLHAREAAVPFYKRLGYAVEAPSHTLFGSIPHFLMVKTLED</sequence>
<dbReference type="InterPro" id="IPR050832">
    <property type="entry name" value="Bact_Acetyltransf"/>
</dbReference>
<keyword evidence="5" id="KW-1185">Reference proteome</keyword>
<keyword evidence="1" id="KW-0808">Transferase</keyword>
<reference evidence="4 5" key="1">
    <citation type="submission" date="2022-03" db="EMBL/GenBank/DDBJ databases">
        <title>Hymenobactersp. isolated from the air.</title>
        <authorList>
            <person name="Won M."/>
            <person name="Kwon S.-W."/>
        </authorList>
    </citation>
    <scope>NUCLEOTIDE SEQUENCE [LARGE SCALE GENOMIC DNA]</scope>
    <source>
        <strain evidence="4 5">KACC 21982</strain>
    </source>
</reference>
<dbReference type="Proteomes" id="UP000831113">
    <property type="component" value="Chromosome"/>
</dbReference>
<protein>
    <submittedName>
        <fullName evidence="4">GNAT family N-acetyltransferase</fullName>
    </submittedName>
</protein>